<dbReference type="SUPFAM" id="SSF48452">
    <property type="entry name" value="TPR-like"/>
    <property type="match status" value="1"/>
</dbReference>
<dbReference type="InterPro" id="IPR052346">
    <property type="entry name" value="O-mannosyl-transferase_TMTC"/>
</dbReference>
<evidence type="ECO:0000256" key="3">
    <source>
        <dbReference type="PROSITE-ProRule" id="PRU00339"/>
    </source>
</evidence>
<dbReference type="Gene3D" id="1.25.40.10">
    <property type="entry name" value="Tetratricopeptide repeat domain"/>
    <property type="match status" value="3"/>
</dbReference>
<reference evidence="4" key="1">
    <citation type="submission" date="2017-02" db="UniProtKB">
        <authorList>
            <consortium name="WormBaseParasite"/>
        </authorList>
    </citation>
    <scope>IDENTIFICATION</scope>
</reference>
<dbReference type="InterPro" id="IPR011990">
    <property type="entry name" value="TPR-like_helical_dom_sf"/>
</dbReference>
<dbReference type="SMART" id="SM00028">
    <property type="entry name" value="TPR"/>
    <property type="match status" value="3"/>
</dbReference>
<name>A0A0N4TBI5_BRUPA</name>
<dbReference type="AlphaFoldDB" id="A0A0N4TBI5"/>
<dbReference type="PANTHER" id="PTHR44227:SF3">
    <property type="entry name" value="PROTEIN O-MANNOSYL-TRANSFERASE TMTC4"/>
    <property type="match status" value="1"/>
</dbReference>
<protein>
    <submittedName>
        <fullName evidence="4">TPR_REGION domain-containing protein</fullName>
    </submittedName>
</protein>
<dbReference type="PANTHER" id="PTHR44227">
    <property type="match status" value="1"/>
</dbReference>
<dbReference type="WBParaSite" id="BPAG_0000557201-mRNA-1">
    <property type="protein sequence ID" value="BPAG_0000557201-mRNA-1"/>
    <property type="gene ID" value="BPAG_0000557201"/>
</dbReference>
<dbReference type="GO" id="GO:0035269">
    <property type="term" value="P:protein O-linked glycosylation via mannose"/>
    <property type="evidence" value="ECO:0007669"/>
    <property type="project" value="TreeGrafter"/>
</dbReference>
<dbReference type="GO" id="GO:0005783">
    <property type="term" value="C:endoplasmic reticulum"/>
    <property type="evidence" value="ECO:0007669"/>
    <property type="project" value="TreeGrafter"/>
</dbReference>
<keyword evidence="1" id="KW-0677">Repeat</keyword>
<accession>A0A0N4TBI5</accession>
<feature type="repeat" description="TPR" evidence="3">
    <location>
        <begin position="134"/>
        <end position="167"/>
    </location>
</feature>
<dbReference type="STRING" id="6280.A0A0N4TBI5"/>
<dbReference type="Pfam" id="PF14559">
    <property type="entry name" value="TPR_19"/>
    <property type="match status" value="1"/>
</dbReference>
<evidence type="ECO:0000256" key="1">
    <source>
        <dbReference type="ARBA" id="ARBA00022737"/>
    </source>
</evidence>
<proteinExistence type="predicted"/>
<dbReference type="PROSITE" id="PS50005">
    <property type="entry name" value="TPR"/>
    <property type="match status" value="2"/>
</dbReference>
<dbReference type="GO" id="GO:0000030">
    <property type="term" value="F:mannosyltransferase activity"/>
    <property type="evidence" value="ECO:0007669"/>
    <property type="project" value="TreeGrafter"/>
</dbReference>
<organism evidence="4">
    <name type="scientific">Brugia pahangi</name>
    <name type="common">Filarial nematode worm</name>
    <dbReference type="NCBI Taxonomy" id="6280"/>
    <lineage>
        <taxon>Eukaryota</taxon>
        <taxon>Metazoa</taxon>
        <taxon>Ecdysozoa</taxon>
        <taxon>Nematoda</taxon>
        <taxon>Chromadorea</taxon>
        <taxon>Rhabditida</taxon>
        <taxon>Spirurina</taxon>
        <taxon>Spiruromorpha</taxon>
        <taxon>Filarioidea</taxon>
        <taxon>Onchocercidae</taxon>
        <taxon>Brugia</taxon>
    </lineage>
</organism>
<dbReference type="GO" id="GO:0030968">
    <property type="term" value="P:endoplasmic reticulum unfolded protein response"/>
    <property type="evidence" value="ECO:0007669"/>
    <property type="project" value="TreeGrafter"/>
</dbReference>
<dbReference type="InterPro" id="IPR019734">
    <property type="entry name" value="TPR_rpt"/>
</dbReference>
<evidence type="ECO:0000256" key="2">
    <source>
        <dbReference type="ARBA" id="ARBA00022803"/>
    </source>
</evidence>
<sequence length="193" mass="22206">LTINEKNKKSFQRSLEWRNELDLYKSGLKVCPNNAKIHYNIAKIMADNGDISRATINYANAISITYNSIFISATMHNRSLEWRNELDLYKSGLKVCPNNAKIHYNIAKIMADNGDISRATVNYANAIRLNPTYENAMNNLANIYLKYDRNLEAEQLLRKAIKIRPNFAAAWMNLGLAQLAQKRYKVSHFIFDT</sequence>
<evidence type="ECO:0000313" key="4">
    <source>
        <dbReference type="WBParaSite" id="BPAG_0000557201-mRNA-1"/>
    </source>
</evidence>
<feature type="repeat" description="TPR" evidence="3">
    <location>
        <begin position="100"/>
        <end position="133"/>
    </location>
</feature>
<keyword evidence="2 3" id="KW-0802">TPR repeat</keyword>